<accession>A0A9N8HA39</accession>
<protein>
    <submittedName>
        <fullName evidence="3">Uncharacterized protein</fullName>
    </submittedName>
</protein>
<gene>
    <name evidence="3" type="ORF">SEMRO_304_G112550.1</name>
</gene>
<feature type="compositionally biased region" description="Polar residues" evidence="1">
    <location>
        <begin position="109"/>
        <end position="132"/>
    </location>
</feature>
<evidence type="ECO:0000256" key="2">
    <source>
        <dbReference type="SAM" id="Phobius"/>
    </source>
</evidence>
<comment type="caution">
    <text evidence="3">The sequence shown here is derived from an EMBL/GenBank/DDBJ whole genome shotgun (WGS) entry which is preliminary data.</text>
</comment>
<name>A0A9N8HA39_9STRA</name>
<keyword evidence="2" id="KW-0472">Membrane</keyword>
<feature type="region of interest" description="Disordered" evidence="1">
    <location>
        <begin position="68"/>
        <end position="176"/>
    </location>
</feature>
<sequence>MESPIANNNHNKNASKSSQTAMGNRWFRGFALLLVASFLLFLWDKVELRVTGTQQEELMGVQLVFKGSSPSSTIQTKTSNSTLANTEVDSRTHTGTTADQDKDKLPATEASNPQDATSTSNGNVNANDNTKSGEPAKEKRATSPLTRPPEPPEAVDDSLTPQECENQCQTSQNNDFDLSKASNMRQRFTEYRQRYVAQLQQDYGEKLYKDLFTPIIDPETNTPVSIGRDFIFTEPPKLKLKRGTARGTPPPPGTAWKRFVRKLSIKVLQIQLGSVLQQSKASYDCSKRCHYKYHPGTYTNYVWATGGHSSSAGHGNFYREAYTAVMERAVQPIFRAIGLDFEARGYSSGGTSSADEYSLCSQAFYGRDIDSLSWDFGMTDGKNKWKIGMYAYRAAQVAKARNTISQPGGIPRRPALFGIHQGDEHNAVLHYMYELGMPVLGYNGGYEANLFAAFPDMMGMSDQEIEAVPRLARHFKCAGGVETGEPGCNANKFNRTFCPSRAGRAKWHQGWKFHALAGHLIATMLLDALQDAIEEVAKLEPIDNEDMPAKEARITSHLQRLSQEEAADYNNILNAPVHEYLRPEFERIWAPGSYFAKMTPGMAYEPLLKDPILCHTALLPADIRFRGILTESNMVGNIYNQYYDKGYSYQKIQKTEAPPPRGQRKPVMFVDERPGQADKLTLVMNEDEREKCEEPTFFDLDDWYHTTSMQPWKTLLLPNDSEMRYYEFNPLQSRGWILMCLKKCSWGKCDGTDMHDYLPGNWPGGKKGQAPPTKEERADYGTVELEVNNVPVTNAVRLEKCYFLTHEDPDPTKTYVWKPNDAGKYEIRVRIANAKRYSVLKMTSFVFL</sequence>
<evidence type="ECO:0000313" key="4">
    <source>
        <dbReference type="Proteomes" id="UP001153069"/>
    </source>
</evidence>
<dbReference type="OrthoDB" id="43171at2759"/>
<dbReference type="AlphaFoldDB" id="A0A9N8HA39"/>
<dbReference type="Proteomes" id="UP001153069">
    <property type="component" value="Unassembled WGS sequence"/>
</dbReference>
<feature type="compositionally biased region" description="Polar residues" evidence="1">
    <location>
        <begin position="159"/>
        <end position="176"/>
    </location>
</feature>
<keyword evidence="4" id="KW-1185">Reference proteome</keyword>
<feature type="transmembrane region" description="Helical" evidence="2">
    <location>
        <begin position="26"/>
        <end position="43"/>
    </location>
</feature>
<evidence type="ECO:0000256" key="1">
    <source>
        <dbReference type="SAM" id="MobiDB-lite"/>
    </source>
</evidence>
<dbReference type="EMBL" id="CAICTM010000303">
    <property type="protein sequence ID" value="CAB9507383.1"/>
    <property type="molecule type" value="Genomic_DNA"/>
</dbReference>
<organism evidence="3 4">
    <name type="scientific">Seminavis robusta</name>
    <dbReference type="NCBI Taxonomy" id="568900"/>
    <lineage>
        <taxon>Eukaryota</taxon>
        <taxon>Sar</taxon>
        <taxon>Stramenopiles</taxon>
        <taxon>Ochrophyta</taxon>
        <taxon>Bacillariophyta</taxon>
        <taxon>Bacillariophyceae</taxon>
        <taxon>Bacillariophycidae</taxon>
        <taxon>Naviculales</taxon>
        <taxon>Naviculaceae</taxon>
        <taxon>Seminavis</taxon>
    </lineage>
</organism>
<evidence type="ECO:0000313" key="3">
    <source>
        <dbReference type="EMBL" id="CAB9507383.1"/>
    </source>
</evidence>
<feature type="compositionally biased region" description="Polar residues" evidence="1">
    <location>
        <begin position="68"/>
        <end position="98"/>
    </location>
</feature>
<keyword evidence="2" id="KW-1133">Transmembrane helix</keyword>
<reference evidence="3" key="1">
    <citation type="submission" date="2020-06" db="EMBL/GenBank/DDBJ databases">
        <authorList>
            <consortium name="Plant Systems Biology data submission"/>
        </authorList>
    </citation>
    <scope>NUCLEOTIDE SEQUENCE</scope>
    <source>
        <strain evidence="3">D6</strain>
    </source>
</reference>
<proteinExistence type="predicted"/>
<keyword evidence="2" id="KW-0812">Transmembrane</keyword>